<keyword evidence="3 6" id="KW-0489">Methyltransferase</keyword>
<dbReference type="EC" id="2.1.1.199" evidence="6"/>
<dbReference type="PIRSF" id="PIRSF004486">
    <property type="entry name" value="MraW"/>
    <property type="match status" value="1"/>
</dbReference>
<gene>
    <name evidence="6 7" type="primary">rsmH</name>
    <name evidence="7" type="ORF">JY500_16755</name>
</gene>
<comment type="function">
    <text evidence="6">Specifically methylates the N4 position of cytidine in position 1402 (C1402) of 16S rRNA.</text>
</comment>
<evidence type="ECO:0000256" key="1">
    <source>
        <dbReference type="ARBA" id="ARBA00010396"/>
    </source>
</evidence>
<evidence type="ECO:0000313" key="7">
    <source>
        <dbReference type="EMBL" id="QSI76108.1"/>
    </source>
</evidence>
<keyword evidence="5 6" id="KW-0949">S-adenosyl-L-methionine</keyword>
<dbReference type="PANTHER" id="PTHR11265:SF0">
    <property type="entry name" value="12S RRNA N4-METHYLCYTIDINE METHYLTRANSFERASE"/>
    <property type="match status" value="1"/>
</dbReference>
<sequence>MSAELAHVTVLLDEAVDALAVRPDGIYVDGTFGRGGHSGAILKRLGPAGRLIAFDRDPVAIAAGKALGDARLTLVHEPFSAFSSALDELGIAKVDGVLLDLGVSSPQLDDAARGMSFRFDAPLDMRMDTTRGETAAEWLARASVQEITEVVRGYGEERFAYQIAKALVAARAGQPVTTTRQLAALVEKVVRTREPGQHPATRTFQALRIHVNRELEELSLILPQCVDRLATGGRIAVIAFHSLEDRIAKQFLRDASHSVEPPRGVPVRAADLPPPPMRLIGKPVRPSAAEVAANPRARSAIMRIAERI</sequence>
<accession>A0ABX7M5U1</accession>
<evidence type="ECO:0000256" key="3">
    <source>
        <dbReference type="ARBA" id="ARBA00022603"/>
    </source>
</evidence>
<dbReference type="RefSeq" id="WP_206253880.1">
    <property type="nucleotide sequence ID" value="NZ_CP071060.1"/>
</dbReference>
<reference evidence="7 8" key="1">
    <citation type="submission" date="2021-02" db="EMBL/GenBank/DDBJ databases">
        <title>Niveibacterium changnyeongensis HC41.</title>
        <authorList>
            <person name="Kang M."/>
        </authorList>
    </citation>
    <scope>NUCLEOTIDE SEQUENCE [LARGE SCALE GENOMIC DNA]</scope>
    <source>
        <strain evidence="7 8">HC41</strain>
    </source>
</reference>
<keyword evidence="2 6" id="KW-0698">rRNA processing</keyword>
<evidence type="ECO:0000256" key="2">
    <source>
        <dbReference type="ARBA" id="ARBA00022552"/>
    </source>
</evidence>
<evidence type="ECO:0000256" key="4">
    <source>
        <dbReference type="ARBA" id="ARBA00022679"/>
    </source>
</evidence>
<protein>
    <recommendedName>
        <fullName evidence="6">Ribosomal RNA small subunit methyltransferase H</fullName>
        <ecNumber evidence="6">2.1.1.199</ecNumber>
    </recommendedName>
    <alternativeName>
        <fullName evidence="6">16S rRNA m(4)C1402 methyltransferase</fullName>
    </alternativeName>
    <alternativeName>
        <fullName evidence="6">rRNA (cytosine-N(4)-)-methyltransferase RsmH</fullName>
    </alternativeName>
</protein>
<proteinExistence type="inferred from homology"/>
<dbReference type="NCBIfam" id="TIGR00006">
    <property type="entry name" value="16S rRNA (cytosine(1402)-N(4))-methyltransferase RsmH"/>
    <property type="match status" value="1"/>
</dbReference>
<feature type="binding site" evidence="6">
    <location>
        <begin position="35"/>
        <end position="37"/>
    </location>
    <ligand>
        <name>S-adenosyl-L-methionine</name>
        <dbReference type="ChEBI" id="CHEBI:59789"/>
    </ligand>
</feature>
<dbReference type="InterPro" id="IPR029063">
    <property type="entry name" value="SAM-dependent_MTases_sf"/>
</dbReference>
<keyword evidence="6" id="KW-0963">Cytoplasm</keyword>
<dbReference type="Gene3D" id="3.40.50.150">
    <property type="entry name" value="Vaccinia Virus protein VP39"/>
    <property type="match status" value="1"/>
</dbReference>
<feature type="binding site" evidence="6">
    <location>
        <position position="55"/>
    </location>
    <ligand>
        <name>S-adenosyl-L-methionine</name>
        <dbReference type="ChEBI" id="CHEBI:59789"/>
    </ligand>
</feature>
<organism evidence="7 8">
    <name type="scientific">Niveibacterium microcysteis</name>
    <dbReference type="NCBI Taxonomy" id="2811415"/>
    <lineage>
        <taxon>Bacteria</taxon>
        <taxon>Pseudomonadati</taxon>
        <taxon>Pseudomonadota</taxon>
        <taxon>Betaproteobacteria</taxon>
        <taxon>Rhodocyclales</taxon>
        <taxon>Rhodocyclaceae</taxon>
        <taxon>Niveibacterium</taxon>
    </lineage>
</organism>
<keyword evidence="8" id="KW-1185">Reference proteome</keyword>
<dbReference type="Proteomes" id="UP000663570">
    <property type="component" value="Chromosome"/>
</dbReference>
<comment type="subcellular location">
    <subcellularLocation>
        <location evidence="6">Cytoplasm</location>
    </subcellularLocation>
</comment>
<evidence type="ECO:0000256" key="5">
    <source>
        <dbReference type="ARBA" id="ARBA00022691"/>
    </source>
</evidence>
<evidence type="ECO:0000313" key="8">
    <source>
        <dbReference type="Proteomes" id="UP000663570"/>
    </source>
</evidence>
<dbReference type="SUPFAM" id="SSF53335">
    <property type="entry name" value="S-adenosyl-L-methionine-dependent methyltransferases"/>
    <property type="match status" value="1"/>
</dbReference>
<dbReference type="InterPro" id="IPR002903">
    <property type="entry name" value="RsmH"/>
</dbReference>
<comment type="catalytic activity">
    <reaction evidence="6">
        <text>cytidine(1402) in 16S rRNA + S-adenosyl-L-methionine = N(4)-methylcytidine(1402) in 16S rRNA + S-adenosyl-L-homocysteine + H(+)</text>
        <dbReference type="Rhea" id="RHEA:42928"/>
        <dbReference type="Rhea" id="RHEA-COMP:10286"/>
        <dbReference type="Rhea" id="RHEA-COMP:10287"/>
        <dbReference type="ChEBI" id="CHEBI:15378"/>
        <dbReference type="ChEBI" id="CHEBI:57856"/>
        <dbReference type="ChEBI" id="CHEBI:59789"/>
        <dbReference type="ChEBI" id="CHEBI:74506"/>
        <dbReference type="ChEBI" id="CHEBI:82748"/>
        <dbReference type="EC" id="2.1.1.199"/>
    </reaction>
</comment>
<dbReference type="InterPro" id="IPR023397">
    <property type="entry name" value="SAM-dep_MeTrfase_MraW_recog"/>
</dbReference>
<comment type="similarity">
    <text evidence="1 6">Belongs to the methyltransferase superfamily. RsmH family.</text>
</comment>
<dbReference type="SUPFAM" id="SSF81799">
    <property type="entry name" value="Putative methyltransferase TM0872, insert domain"/>
    <property type="match status" value="1"/>
</dbReference>
<dbReference type="EMBL" id="CP071060">
    <property type="protein sequence ID" value="QSI76108.1"/>
    <property type="molecule type" value="Genomic_DNA"/>
</dbReference>
<dbReference type="Gene3D" id="1.10.150.170">
    <property type="entry name" value="Putative methyltransferase TM0872, insert domain"/>
    <property type="match status" value="1"/>
</dbReference>
<feature type="binding site" evidence="6">
    <location>
        <position position="100"/>
    </location>
    <ligand>
        <name>S-adenosyl-L-methionine</name>
        <dbReference type="ChEBI" id="CHEBI:59789"/>
    </ligand>
</feature>
<dbReference type="Pfam" id="PF01795">
    <property type="entry name" value="Methyltransf_5"/>
    <property type="match status" value="1"/>
</dbReference>
<feature type="binding site" evidence="6">
    <location>
        <position position="107"/>
    </location>
    <ligand>
        <name>S-adenosyl-L-methionine</name>
        <dbReference type="ChEBI" id="CHEBI:59789"/>
    </ligand>
</feature>
<name>A0ABX7M5U1_9RHOO</name>
<dbReference type="PANTHER" id="PTHR11265">
    <property type="entry name" value="S-ADENOSYL-METHYLTRANSFERASE MRAW"/>
    <property type="match status" value="1"/>
</dbReference>
<keyword evidence="4 6" id="KW-0808">Transferase</keyword>
<evidence type="ECO:0000256" key="6">
    <source>
        <dbReference type="HAMAP-Rule" id="MF_01007"/>
    </source>
</evidence>
<feature type="binding site" evidence="6">
    <location>
        <position position="79"/>
    </location>
    <ligand>
        <name>S-adenosyl-L-methionine</name>
        <dbReference type="ChEBI" id="CHEBI:59789"/>
    </ligand>
</feature>
<dbReference type="HAMAP" id="MF_01007">
    <property type="entry name" value="16SrRNA_methyltr_H"/>
    <property type="match status" value="1"/>
</dbReference>